<dbReference type="SUPFAM" id="SSF53328">
    <property type="entry name" value="Formyltransferase"/>
    <property type="match status" value="1"/>
</dbReference>
<dbReference type="InterPro" id="IPR036477">
    <property type="entry name" value="Formyl_transf_N_sf"/>
</dbReference>
<comment type="function">
    <text evidence="6">Catalyzes the transfer of a formyl group from 10-formyltetrahydrofolate to 5-phospho-ribosyl-glycinamide (GAR), producing 5-phospho-ribosyl-N-formylglycinamide (FGAR) and tetrahydrofolate.</text>
</comment>
<dbReference type="RefSeq" id="WP_084373084.1">
    <property type="nucleotide sequence ID" value="NZ_FWYF01000002.1"/>
</dbReference>
<name>A0A1W2GFC0_REIFA</name>
<dbReference type="STRING" id="692418.SAMN04488029_2438"/>
<dbReference type="Gene3D" id="3.40.50.170">
    <property type="entry name" value="Formyl transferase, N-terminal domain"/>
    <property type="match status" value="1"/>
</dbReference>
<comment type="caution">
    <text evidence="6">Lacks conserved residue(s) required for the propagation of feature annotation.</text>
</comment>
<comment type="pathway">
    <text evidence="1 6">Purine metabolism; IMP biosynthesis via de novo pathway; N(2)-formyl-N(1)-(5-phospho-D-ribosyl)glycinamide from N(1)-(5-phospho-D-ribosyl)glycinamide (10-formyl THF route): step 1/1.</text>
</comment>
<evidence type="ECO:0000256" key="6">
    <source>
        <dbReference type="HAMAP-Rule" id="MF_01930"/>
    </source>
</evidence>
<dbReference type="GO" id="GO:0006189">
    <property type="term" value="P:'de novo' IMP biosynthetic process"/>
    <property type="evidence" value="ECO:0007669"/>
    <property type="project" value="UniProtKB-UniRule"/>
</dbReference>
<reference evidence="8 9" key="1">
    <citation type="submission" date="2017-04" db="EMBL/GenBank/DDBJ databases">
        <authorList>
            <person name="Afonso C.L."/>
            <person name="Miller P.J."/>
            <person name="Scott M.A."/>
            <person name="Spackman E."/>
            <person name="Goraichik I."/>
            <person name="Dimitrov K.M."/>
            <person name="Suarez D.L."/>
            <person name="Swayne D.E."/>
        </authorList>
    </citation>
    <scope>NUCLEOTIDE SEQUENCE [LARGE SCALE GENOMIC DNA]</scope>
    <source>
        <strain evidence="8 9">DSM 26133</strain>
    </source>
</reference>
<gene>
    <name evidence="6" type="primary">purN</name>
    <name evidence="8" type="ORF">SAMN04488029_2438</name>
</gene>
<dbReference type="NCBIfam" id="TIGR00639">
    <property type="entry name" value="PurN"/>
    <property type="match status" value="1"/>
</dbReference>
<dbReference type="PANTHER" id="PTHR43369">
    <property type="entry name" value="PHOSPHORIBOSYLGLYCINAMIDE FORMYLTRANSFERASE"/>
    <property type="match status" value="1"/>
</dbReference>
<dbReference type="Pfam" id="PF00551">
    <property type="entry name" value="Formyl_trans_N"/>
    <property type="match status" value="1"/>
</dbReference>
<feature type="site" description="Raises pKa of active site His" evidence="6">
    <location>
        <position position="145"/>
    </location>
</feature>
<keyword evidence="9" id="KW-1185">Reference proteome</keyword>
<keyword evidence="2 6" id="KW-0808">Transferase</keyword>
<dbReference type="GO" id="GO:0004644">
    <property type="term" value="F:phosphoribosylglycinamide formyltransferase activity"/>
    <property type="evidence" value="ECO:0007669"/>
    <property type="project" value="UniProtKB-UniRule"/>
</dbReference>
<evidence type="ECO:0000256" key="5">
    <source>
        <dbReference type="ARBA" id="ARBA00047664"/>
    </source>
</evidence>
<feature type="binding site" evidence="6">
    <location>
        <position position="102"/>
    </location>
    <ligand>
        <name>(6R)-10-formyltetrahydrofolate</name>
        <dbReference type="ChEBI" id="CHEBI:195366"/>
    </ligand>
</feature>
<dbReference type="InterPro" id="IPR004607">
    <property type="entry name" value="GART"/>
</dbReference>
<accession>A0A1W2GFC0</accession>
<dbReference type="InterPro" id="IPR002376">
    <property type="entry name" value="Formyl_transf_N"/>
</dbReference>
<sequence length="189" mass="21477">MKRLAIFASGSGSNAEQITNYFQDKKEARVDLILTNKPNAFVLERARKLGIESLVFNREAFYRSDEIITALKDRKIDLVVLAGFLWLVPNNLIAAFQNRIVNIHPALLPKYGGKGMYGAHVHHAVVANREKETGITIHLVDEIYDNGEILRQEKCEVLASDTPENVAEKIHKLEYEYFPKTIEAYLSTF</sequence>
<evidence type="ECO:0000256" key="1">
    <source>
        <dbReference type="ARBA" id="ARBA00005054"/>
    </source>
</evidence>
<proteinExistence type="inferred from homology"/>
<dbReference type="OrthoDB" id="9806170at2"/>
<protein>
    <recommendedName>
        <fullName evidence="6">Phosphoribosylglycinamide formyltransferase</fullName>
        <ecNumber evidence="6">2.1.2.2</ecNumber>
    </recommendedName>
    <alternativeName>
        <fullName evidence="6">5'-phosphoribosylglycinamide transformylase</fullName>
    </alternativeName>
    <alternativeName>
        <fullName evidence="6">GAR transformylase</fullName>
        <shortName evidence="6">GART</shortName>
    </alternativeName>
</protein>
<dbReference type="EMBL" id="FWYF01000002">
    <property type="protein sequence ID" value="SMD35291.1"/>
    <property type="molecule type" value="Genomic_DNA"/>
</dbReference>
<keyword evidence="3 6" id="KW-0658">Purine biosynthesis</keyword>
<organism evidence="8 9">
    <name type="scientific">Reichenbachiella faecimaris</name>
    <dbReference type="NCBI Taxonomy" id="692418"/>
    <lineage>
        <taxon>Bacteria</taxon>
        <taxon>Pseudomonadati</taxon>
        <taxon>Bacteroidota</taxon>
        <taxon>Cytophagia</taxon>
        <taxon>Cytophagales</taxon>
        <taxon>Reichenbachiellaceae</taxon>
        <taxon>Reichenbachiella</taxon>
    </lineage>
</organism>
<evidence type="ECO:0000259" key="7">
    <source>
        <dbReference type="Pfam" id="PF00551"/>
    </source>
</evidence>
<evidence type="ECO:0000256" key="2">
    <source>
        <dbReference type="ARBA" id="ARBA00022679"/>
    </source>
</evidence>
<feature type="domain" description="Formyl transferase N-terminal" evidence="7">
    <location>
        <begin position="2"/>
        <end position="182"/>
    </location>
</feature>
<dbReference type="HAMAP" id="MF_01930">
    <property type="entry name" value="PurN"/>
    <property type="match status" value="1"/>
</dbReference>
<dbReference type="GO" id="GO:0005829">
    <property type="term" value="C:cytosol"/>
    <property type="evidence" value="ECO:0007669"/>
    <property type="project" value="TreeGrafter"/>
</dbReference>
<evidence type="ECO:0000313" key="8">
    <source>
        <dbReference type="EMBL" id="SMD35291.1"/>
    </source>
</evidence>
<feature type="active site" description="Proton donor" evidence="6">
    <location>
        <position position="104"/>
    </location>
</feature>
<dbReference type="AlphaFoldDB" id="A0A1W2GFC0"/>
<comment type="catalytic activity">
    <reaction evidence="5 6">
        <text>N(1)-(5-phospho-beta-D-ribosyl)glycinamide + (6R)-10-formyltetrahydrofolate = N(2)-formyl-N(1)-(5-phospho-beta-D-ribosyl)glycinamide + (6S)-5,6,7,8-tetrahydrofolate + H(+)</text>
        <dbReference type="Rhea" id="RHEA:15053"/>
        <dbReference type="ChEBI" id="CHEBI:15378"/>
        <dbReference type="ChEBI" id="CHEBI:57453"/>
        <dbReference type="ChEBI" id="CHEBI:143788"/>
        <dbReference type="ChEBI" id="CHEBI:147286"/>
        <dbReference type="ChEBI" id="CHEBI:195366"/>
        <dbReference type="EC" id="2.1.2.2"/>
    </reaction>
</comment>
<dbReference type="Proteomes" id="UP000192472">
    <property type="component" value="Unassembled WGS sequence"/>
</dbReference>
<dbReference type="InterPro" id="IPR001555">
    <property type="entry name" value="GART_AS"/>
</dbReference>
<feature type="binding site" evidence="6">
    <location>
        <begin position="12"/>
        <end position="14"/>
    </location>
    <ligand>
        <name>N(1)-(5-phospho-beta-D-ribosyl)glycinamide</name>
        <dbReference type="ChEBI" id="CHEBI:143788"/>
    </ligand>
</feature>
<dbReference type="PANTHER" id="PTHR43369:SF2">
    <property type="entry name" value="PHOSPHORIBOSYLGLYCINAMIDE FORMYLTRANSFERASE"/>
    <property type="match status" value="1"/>
</dbReference>
<evidence type="ECO:0000313" key="9">
    <source>
        <dbReference type="Proteomes" id="UP000192472"/>
    </source>
</evidence>
<dbReference type="UniPathway" id="UPA00074">
    <property type="reaction ID" value="UER00126"/>
</dbReference>
<dbReference type="PROSITE" id="PS00373">
    <property type="entry name" value="GART"/>
    <property type="match status" value="1"/>
</dbReference>
<comment type="similarity">
    <text evidence="4 6">Belongs to the GART family.</text>
</comment>
<dbReference type="CDD" id="cd08645">
    <property type="entry name" value="FMT_core_GART"/>
    <property type="match status" value="1"/>
</dbReference>
<feature type="binding site" evidence="6">
    <location>
        <position position="58"/>
    </location>
    <ligand>
        <name>(6R)-10-formyltetrahydrofolate</name>
        <dbReference type="ChEBI" id="CHEBI:195366"/>
    </ligand>
</feature>
<evidence type="ECO:0000256" key="4">
    <source>
        <dbReference type="ARBA" id="ARBA00038440"/>
    </source>
</evidence>
<evidence type="ECO:0000256" key="3">
    <source>
        <dbReference type="ARBA" id="ARBA00022755"/>
    </source>
</evidence>
<dbReference type="EC" id="2.1.2.2" evidence="6"/>